<dbReference type="PROSITE" id="PS50181">
    <property type="entry name" value="FBOX"/>
    <property type="match status" value="1"/>
</dbReference>
<dbReference type="AlphaFoldDB" id="A0A163JHG4"/>
<gene>
    <name evidence="3" type="primary">ABSGL_05017.1 scaffold 6272</name>
</gene>
<dbReference type="Proteomes" id="UP000078561">
    <property type="component" value="Unassembled WGS sequence"/>
</dbReference>
<organism evidence="3">
    <name type="scientific">Absidia glauca</name>
    <name type="common">Pin mould</name>
    <dbReference type="NCBI Taxonomy" id="4829"/>
    <lineage>
        <taxon>Eukaryota</taxon>
        <taxon>Fungi</taxon>
        <taxon>Fungi incertae sedis</taxon>
        <taxon>Mucoromycota</taxon>
        <taxon>Mucoromycotina</taxon>
        <taxon>Mucoromycetes</taxon>
        <taxon>Mucorales</taxon>
        <taxon>Cunninghamellaceae</taxon>
        <taxon>Absidia</taxon>
    </lineage>
</organism>
<evidence type="ECO:0000259" key="2">
    <source>
        <dbReference type="PROSITE" id="PS50181"/>
    </source>
</evidence>
<name>A0A163JHG4_ABSGL</name>
<feature type="domain" description="F-box" evidence="2">
    <location>
        <begin position="1"/>
        <end position="47"/>
    </location>
</feature>
<sequence>MTDLPLEIIDHIMTFVDAPHLYELGHVSPVLRLLSKKHLRQTHIRHLSMRLWMHQPGTMAHTPIDFDHQPSSSPASSLDPIVASFSFNSHAIRFDPKKPIYLDGCTIIIHPNSHQASRKHYGITYQQPTLMEGVTSSSWTIKRQGQWSMTGELEQDGLLKPMELTCNGNLFNPDTLDVVLQQQTVRLQQRIQQKKQRGSAVVVGLASSSKESCSTKSRSLLSPVSPTHHEPKVSTPLFT</sequence>
<evidence type="ECO:0000313" key="3">
    <source>
        <dbReference type="EMBL" id="SAL99403.1"/>
    </source>
</evidence>
<protein>
    <recommendedName>
        <fullName evidence="2">F-box domain-containing protein</fullName>
    </recommendedName>
</protein>
<dbReference type="EMBL" id="LT552697">
    <property type="protein sequence ID" value="SAL99403.1"/>
    <property type="molecule type" value="Genomic_DNA"/>
</dbReference>
<accession>A0A163JHG4</accession>
<dbReference type="InterPro" id="IPR001810">
    <property type="entry name" value="F-box_dom"/>
</dbReference>
<dbReference type="SUPFAM" id="SSF81383">
    <property type="entry name" value="F-box domain"/>
    <property type="match status" value="1"/>
</dbReference>
<evidence type="ECO:0000313" key="4">
    <source>
        <dbReference type="Proteomes" id="UP000078561"/>
    </source>
</evidence>
<evidence type="ECO:0000256" key="1">
    <source>
        <dbReference type="SAM" id="MobiDB-lite"/>
    </source>
</evidence>
<dbReference type="CDD" id="cd09917">
    <property type="entry name" value="F-box_SF"/>
    <property type="match status" value="1"/>
</dbReference>
<reference evidence="3" key="1">
    <citation type="submission" date="2016-04" db="EMBL/GenBank/DDBJ databases">
        <authorList>
            <person name="Evans L.H."/>
            <person name="Alamgir A."/>
            <person name="Owens N."/>
            <person name="Weber N.D."/>
            <person name="Virtaneva K."/>
            <person name="Barbian K."/>
            <person name="Babar A."/>
            <person name="Rosenke K."/>
        </authorList>
    </citation>
    <scope>NUCLEOTIDE SEQUENCE [LARGE SCALE GENOMIC DNA]</scope>
    <source>
        <strain evidence="3">CBS 101.48</strain>
    </source>
</reference>
<keyword evidence="4" id="KW-1185">Reference proteome</keyword>
<proteinExistence type="predicted"/>
<dbReference type="OrthoDB" id="2218529at2759"/>
<dbReference type="InterPro" id="IPR036047">
    <property type="entry name" value="F-box-like_dom_sf"/>
</dbReference>
<dbReference type="InParanoid" id="A0A163JHG4"/>
<feature type="region of interest" description="Disordered" evidence="1">
    <location>
        <begin position="214"/>
        <end position="239"/>
    </location>
</feature>